<evidence type="ECO:0000256" key="3">
    <source>
        <dbReference type="ARBA" id="ARBA00022448"/>
    </source>
</evidence>
<proteinExistence type="inferred from homology"/>
<evidence type="ECO:0000256" key="2">
    <source>
        <dbReference type="ARBA" id="ARBA00005695"/>
    </source>
</evidence>
<comment type="subcellular location">
    <subcellularLocation>
        <location evidence="1">Cell envelope</location>
    </subcellularLocation>
</comment>
<dbReference type="InterPro" id="IPR016880">
    <property type="entry name" value="ABC_oligopep_solut-bd_myco_prd"/>
</dbReference>
<dbReference type="Proteomes" id="UP000076983">
    <property type="component" value="Unassembled WGS sequence"/>
</dbReference>
<dbReference type="AlphaFoldDB" id="A0A168RJD8"/>
<feature type="chain" id="PRO_5007900053" evidence="5">
    <location>
        <begin position="23"/>
        <end position="939"/>
    </location>
</feature>
<dbReference type="GO" id="GO:1904680">
    <property type="term" value="F:peptide transmembrane transporter activity"/>
    <property type="evidence" value="ECO:0007669"/>
    <property type="project" value="TreeGrafter"/>
</dbReference>
<accession>A0A168RJD8</accession>
<name>A0A168RJD8_9BACT</name>
<dbReference type="STRING" id="29557.MGALLINA_02080"/>
<dbReference type="RefSeq" id="WP_063626018.1">
    <property type="nucleotide sequence ID" value="NZ_LVLH01000022.1"/>
</dbReference>
<dbReference type="PROSITE" id="PS51257">
    <property type="entry name" value="PROKAR_LIPOPROTEIN"/>
    <property type="match status" value="1"/>
</dbReference>
<dbReference type="Gene3D" id="3.10.105.10">
    <property type="entry name" value="Dipeptide-binding Protein, Domain 3"/>
    <property type="match status" value="1"/>
</dbReference>
<sequence>MKRKWLLTLALPMVSASTLISAACGKINFDYDLGLATEPLNSLNYIQFASLSKVLPSLVESPLKGGPNEKLKKELNLPEILFGIYGLDAQSNNMDDYLANHDAPSAPADRYYSLDQFGSTTGNILAKNSEYQSVSGIFTANNNIISLNVLLNEGNSKWSNNDNVYAEDYIDAVHYILDLSTGSQNQTQLLKSKIRSSVEFVDAQQIYAKKYNKAYKNPFAYPKLIKNNKGEWIYDVLSDDYQPWASQNPNDEADVALIKETALDLGLYSGRLYWNYSNEEILSAIPYSPDFNPNSEITVVMLPNPEYSLSKHTEEELKNIPQRIATRIRKYLYHDPRQEYGATFTDLLNQSRRLRESLDASIQYSLDNENAYNEAVNKLYKGQDVLNNQEILNFKAKSYMKNRTLALDEYSLRIEYDKYQPASLSNAYRDLTSTLVPINRKFVESIGGISQFGLNKEKFLTNGAFNLSELVLGPQGHMILTKNNQYYSADKTISNKIKIYFSSDPNINSAMYDDGYIAATKIPAIQQLNYWTQAKYRPFMNKSTGFGTIALAFNLDNETRPNSLLRDRYLRNAIYYAIDRNAMLNIVGWSSSYPVITWTAFGNAASSFGDPVEVAFDHNYMYVEKAPENYTDEQKAIPVQNYTYVDHLAKSYNFENVDRTDKAHRVEIARAYLEAFKANYQAKNGKTLDKVELKYISNSTDEQQKAGLALQDLMKKAFGDFVQIEIKGLPENVYEDARTTGDYDLIYKNFDSFGTDVYSYINVFLKPDEIDTANNKSTGFRNNPAGSWTYKDYFAEFGYRYDEASNQVVTDQAEKAEELRLRLRIEPDVWNKMIELSFMKPNENVSDYTKRYSAFFSNQFTEEEIAQHWTERKVFAIIAAFEKVVRDGAPVVPLMEVDTYWDISRVNGVDSLFRYSLQFAYDISKPPRDNLPLTIKDAN</sequence>
<comment type="similarity">
    <text evidence="2">Belongs to the bacterial solute-binding protein 5 family.</text>
</comment>
<dbReference type="InterPro" id="IPR039424">
    <property type="entry name" value="SBP_5"/>
</dbReference>
<feature type="signal peptide" evidence="5">
    <location>
        <begin position="1"/>
        <end position="22"/>
    </location>
</feature>
<keyword evidence="3" id="KW-0813">Transport</keyword>
<dbReference type="GO" id="GO:0030313">
    <property type="term" value="C:cell envelope"/>
    <property type="evidence" value="ECO:0007669"/>
    <property type="project" value="UniProtKB-SubCell"/>
</dbReference>
<dbReference type="PATRIC" id="fig|29557.3.peg.191"/>
<evidence type="ECO:0000256" key="1">
    <source>
        <dbReference type="ARBA" id="ARBA00004196"/>
    </source>
</evidence>
<reference evidence="6 7" key="1">
    <citation type="submission" date="2016-03" db="EMBL/GenBank/DDBJ databases">
        <title>Genome sequence of Mycoplasma gallinarum strain Mgn_IPT.</title>
        <authorList>
            <person name="Yacoub E."/>
            <person name="Sirand-Pugnet P."/>
            <person name="Barre A."/>
            <person name="Maurier F."/>
            <person name="Blanchard A."/>
            <person name="Ben Abdelmoumen B.M."/>
        </authorList>
    </citation>
    <scope>NUCLEOTIDE SEQUENCE [LARGE SCALE GENOMIC DNA]</scope>
    <source>
        <strain evidence="6 7">Mgn_IPT</strain>
    </source>
</reference>
<dbReference type="PIRSF" id="PIRSF028335">
    <property type="entry name" value="ABC_oligopep_OppA_prd"/>
    <property type="match status" value="1"/>
</dbReference>
<keyword evidence="4 5" id="KW-0732">Signal</keyword>
<dbReference type="EMBL" id="LVLH01000022">
    <property type="protein sequence ID" value="OAB49039.1"/>
    <property type="molecule type" value="Genomic_DNA"/>
</dbReference>
<evidence type="ECO:0000313" key="6">
    <source>
        <dbReference type="EMBL" id="OAB49039.1"/>
    </source>
</evidence>
<dbReference type="SUPFAM" id="SSF53850">
    <property type="entry name" value="Periplasmic binding protein-like II"/>
    <property type="match status" value="1"/>
</dbReference>
<comment type="caution">
    <text evidence="6">The sequence shown here is derived from an EMBL/GenBank/DDBJ whole genome shotgun (WGS) entry which is preliminary data.</text>
</comment>
<evidence type="ECO:0000256" key="4">
    <source>
        <dbReference type="ARBA" id="ARBA00022729"/>
    </source>
</evidence>
<dbReference type="PANTHER" id="PTHR30290">
    <property type="entry name" value="PERIPLASMIC BINDING COMPONENT OF ABC TRANSPORTER"/>
    <property type="match status" value="1"/>
</dbReference>
<dbReference type="PANTHER" id="PTHR30290:SF10">
    <property type="entry name" value="PERIPLASMIC OLIGOPEPTIDE-BINDING PROTEIN-RELATED"/>
    <property type="match status" value="1"/>
</dbReference>
<protein>
    <submittedName>
        <fullName evidence="6">Oligopeptide ABC transporter, periplasmicoligopeptide-binding protein OppA</fullName>
    </submittedName>
</protein>
<organism evidence="6 7">
    <name type="scientific">Mycoplasmopsis gallinarum</name>
    <dbReference type="NCBI Taxonomy" id="29557"/>
    <lineage>
        <taxon>Bacteria</taxon>
        <taxon>Bacillati</taxon>
        <taxon>Mycoplasmatota</taxon>
        <taxon>Mycoplasmoidales</taxon>
        <taxon>Metamycoplasmataceae</taxon>
        <taxon>Mycoplasmopsis</taxon>
    </lineage>
</organism>
<evidence type="ECO:0000256" key="5">
    <source>
        <dbReference type="SAM" id="SignalP"/>
    </source>
</evidence>
<keyword evidence="7" id="KW-1185">Reference proteome</keyword>
<dbReference type="Gene3D" id="3.40.190.10">
    <property type="entry name" value="Periplasmic binding protein-like II"/>
    <property type="match status" value="1"/>
</dbReference>
<dbReference type="GO" id="GO:0015833">
    <property type="term" value="P:peptide transport"/>
    <property type="evidence" value="ECO:0007669"/>
    <property type="project" value="TreeGrafter"/>
</dbReference>
<gene>
    <name evidence="6" type="primary">oppA</name>
    <name evidence="6" type="ORF">MGALLINA_02080</name>
</gene>
<evidence type="ECO:0000313" key="7">
    <source>
        <dbReference type="Proteomes" id="UP000076983"/>
    </source>
</evidence>
<dbReference type="OrthoDB" id="403896at2"/>